<protein>
    <submittedName>
        <fullName evidence="2">DUF4145 domain-containing protein</fullName>
    </submittedName>
</protein>
<reference evidence="3" key="1">
    <citation type="journal article" date="2019" name="Int. J. Syst. Evol. Microbiol.">
        <title>The Global Catalogue of Microorganisms (GCM) 10K type strain sequencing project: providing services to taxonomists for standard genome sequencing and annotation.</title>
        <authorList>
            <consortium name="The Broad Institute Genomics Platform"/>
            <consortium name="The Broad Institute Genome Sequencing Center for Infectious Disease"/>
            <person name="Wu L."/>
            <person name="Ma J."/>
        </authorList>
    </citation>
    <scope>NUCLEOTIDE SEQUENCE [LARGE SCALE GENOMIC DNA]</scope>
    <source>
        <strain evidence="3">CCUG 52478</strain>
    </source>
</reference>
<keyword evidence="3" id="KW-1185">Reference proteome</keyword>
<sequence length="259" mass="28248">MVFDVALGRLGAVIEEGTGWPRPFCPHCLAGHLRFDEPVQVEHGESKRARQDDYWEPEWIRGVFTASGACENPECEQPAVATGTYEVDYAKKRPHDEYTESGPPYSAFYSVKQVYPPLVLMRLPETTPEPIQEGVERAAAVLFTDPGLAATALRLVVEQFLTSEGIAATRPTGGFISADDRIKTWKKGATGRDRVADLLLAVKWIGNAGTHSLSTLTVSEVLKGVEILDEAFHAQFIGPDIDARAKAVNDARGPVSPTT</sequence>
<gene>
    <name evidence="2" type="ORF">ACFQ3F_22475</name>
</gene>
<dbReference type="EMBL" id="JBHTLX010000024">
    <property type="protein sequence ID" value="MFD1250575.1"/>
    <property type="molecule type" value="Genomic_DNA"/>
</dbReference>
<dbReference type="InterPro" id="IPR025285">
    <property type="entry name" value="DUF4145"/>
</dbReference>
<accession>A0ABW3W7Y7</accession>
<dbReference type="Proteomes" id="UP001597229">
    <property type="component" value="Unassembled WGS sequence"/>
</dbReference>
<comment type="caution">
    <text evidence="2">The sequence shown here is derived from an EMBL/GenBank/DDBJ whole genome shotgun (WGS) entry which is preliminary data.</text>
</comment>
<evidence type="ECO:0000313" key="2">
    <source>
        <dbReference type="EMBL" id="MFD1250575.1"/>
    </source>
</evidence>
<feature type="domain" description="DUF4145" evidence="1">
    <location>
        <begin position="137"/>
        <end position="229"/>
    </location>
</feature>
<dbReference type="RefSeq" id="WP_367918960.1">
    <property type="nucleotide sequence ID" value="NZ_BAABAC010000018.1"/>
</dbReference>
<evidence type="ECO:0000313" key="3">
    <source>
        <dbReference type="Proteomes" id="UP001597229"/>
    </source>
</evidence>
<name>A0ABW3W7Y7_9ACTN</name>
<evidence type="ECO:0000259" key="1">
    <source>
        <dbReference type="Pfam" id="PF13643"/>
    </source>
</evidence>
<dbReference type="Pfam" id="PF13643">
    <property type="entry name" value="DUF4145"/>
    <property type="match status" value="1"/>
</dbReference>
<proteinExistence type="predicted"/>
<organism evidence="2 3">
    <name type="scientific">Nocardioides ginsengisoli</name>
    <dbReference type="NCBI Taxonomy" id="363868"/>
    <lineage>
        <taxon>Bacteria</taxon>
        <taxon>Bacillati</taxon>
        <taxon>Actinomycetota</taxon>
        <taxon>Actinomycetes</taxon>
        <taxon>Propionibacteriales</taxon>
        <taxon>Nocardioidaceae</taxon>
        <taxon>Nocardioides</taxon>
    </lineage>
</organism>